<dbReference type="AlphaFoldDB" id="A0A821W800"/>
<organism evidence="2 3">
    <name type="scientific">Pieris macdunnoughi</name>
    <dbReference type="NCBI Taxonomy" id="345717"/>
    <lineage>
        <taxon>Eukaryota</taxon>
        <taxon>Metazoa</taxon>
        <taxon>Ecdysozoa</taxon>
        <taxon>Arthropoda</taxon>
        <taxon>Hexapoda</taxon>
        <taxon>Insecta</taxon>
        <taxon>Pterygota</taxon>
        <taxon>Neoptera</taxon>
        <taxon>Endopterygota</taxon>
        <taxon>Lepidoptera</taxon>
        <taxon>Glossata</taxon>
        <taxon>Ditrysia</taxon>
        <taxon>Papilionoidea</taxon>
        <taxon>Pieridae</taxon>
        <taxon>Pierinae</taxon>
        <taxon>Pieris</taxon>
    </lineage>
</organism>
<proteinExistence type="predicted"/>
<dbReference type="EMBL" id="CAJOBZ010000053">
    <property type="protein sequence ID" value="CAF4919907.1"/>
    <property type="molecule type" value="Genomic_DNA"/>
</dbReference>
<evidence type="ECO:0000256" key="1">
    <source>
        <dbReference type="SAM" id="MobiDB-lite"/>
    </source>
</evidence>
<reference evidence="2" key="1">
    <citation type="submission" date="2021-02" db="EMBL/GenBank/DDBJ databases">
        <authorList>
            <person name="Steward A R."/>
        </authorList>
    </citation>
    <scope>NUCLEOTIDE SEQUENCE</scope>
</reference>
<dbReference type="Proteomes" id="UP000663880">
    <property type="component" value="Unassembled WGS sequence"/>
</dbReference>
<keyword evidence="3" id="KW-1185">Reference proteome</keyword>
<name>A0A821W800_9NEOP</name>
<evidence type="ECO:0000313" key="2">
    <source>
        <dbReference type="EMBL" id="CAF4919907.1"/>
    </source>
</evidence>
<evidence type="ECO:0000313" key="3">
    <source>
        <dbReference type="Proteomes" id="UP000663880"/>
    </source>
</evidence>
<sequence>MDGNSKAYKKAIELDAKGYLGKLQKDYKESVEDEPEGVSQPMGSVLTTVAEVATAGLNWLKGDKQSNDDGEEFEIEEPVVHVQTSDDSSETQDDLHEDEATSSVLEKEKSEIKLAIEKMKSHYFPGKSPTFSINLQPDEHERFHVF</sequence>
<dbReference type="OrthoDB" id="7485086at2759"/>
<accession>A0A821W800</accession>
<gene>
    <name evidence="2" type="ORF">PMACD_LOCUS12923</name>
</gene>
<feature type="region of interest" description="Disordered" evidence="1">
    <location>
        <begin position="60"/>
        <end position="108"/>
    </location>
</feature>
<feature type="compositionally biased region" description="Acidic residues" evidence="1">
    <location>
        <begin position="68"/>
        <end position="77"/>
    </location>
</feature>
<feature type="compositionally biased region" description="Acidic residues" evidence="1">
    <location>
        <begin position="87"/>
        <end position="97"/>
    </location>
</feature>
<comment type="caution">
    <text evidence="2">The sequence shown here is derived from an EMBL/GenBank/DDBJ whole genome shotgun (WGS) entry which is preliminary data.</text>
</comment>
<protein>
    <submittedName>
        <fullName evidence="2">Uncharacterized protein</fullName>
    </submittedName>
</protein>